<reference evidence="1 2" key="1">
    <citation type="journal article" date="2013" name="BMC Genomics">
        <title>The miniature genome of a carnivorous plant Genlisea aurea contains a low number of genes and short non-coding sequences.</title>
        <authorList>
            <person name="Leushkin E.V."/>
            <person name="Sutormin R.A."/>
            <person name="Nabieva E.R."/>
            <person name="Penin A.A."/>
            <person name="Kondrashov A.S."/>
            <person name="Logacheva M.D."/>
        </authorList>
    </citation>
    <scope>NUCLEOTIDE SEQUENCE [LARGE SCALE GENOMIC DNA]</scope>
</reference>
<name>S8DU04_9LAMI</name>
<feature type="non-terminal residue" evidence="1">
    <location>
        <position position="1"/>
    </location>
</feature>
<dbReference type="PANTHER" id="PTHR36484">
    <property type="entry name" value="OS01G0558700 PROTEIN"/>
    <property type="match status" value="1"/>
</dbReference>
<comment type="caution">
    <text evidence="1">The sequence shown here is derived from an EMBL/GenBank/DDBJ whole genome shotgun (WGS) entry which is preliminary data.</text>
</comment>
<sequence length="64" mass="7274">DLKSKQQQRSSSNGCFPFIDPSVKSLAELDSTRLKQGIRRWARAVVKYTSRQVSRRFGSSRKSG</sequence>
<organism evidence="1 2">
    <name type="scientific">Genlisea aurea</name>
    <dbReference type="NCBI Taxonomy" id="192259"/>
    <lineage>
        <taxon>Eukaryota</taxon>
        <taxon>Viridiplantae</taxon>
        <taxon>Streptophyta</taxon>
        <taxon>Embryophyta</taxon>
        <taxon>Tracheophyta</taxon>
        <taxon>Spermatophyta</taxon>
        <taxon>Magnoliopsida</taxon>
        <taxon>eudicotyledons</taxon>
        <taxon>Gunneridae</taxon>
        <taxon>Pentapetalae</taxon>
        <taxon>asterids</taxon>
        <taxon>lamiids</taxon>
        <taxon>Lamiales</taxon>
        <taxon>Lentibulariaceae</taxon>
        <taxon>Genlisea</taxon>
    </lineage>
</organism>
<protein>
    <submittedName>
        <fullName evidence="1">Uncharacterized protein</fullName>
    </submittedName>
</protein>
<keyword evidence="2" id="KW-1185">Reference proteome</keyword>
<dbReference type="EMBL" id="AUSU01005569">
    <property type="protein sequence ID" value="EPS63312.1"/>
    <property type="molecule type" value="Genomic_DNA"/>
</dbReference>
<evidence type="ECO:0000313" key="1">
    <source>
        <dbReference type="EMBL" id="EPS63312.1"/>
    </source>
</evidence>
<dbReference type="AlphaFoldDB" id="S8DU04"/>
<gene>
    <name evidence="1" type="ORF">M569_11474</name>
</gene>
<dbReference type="OrthoDB" id="640098at2759"/>
<accession>S8DU04</accession>
<feature type="non-terminal residue" evidence="1">
    <location>
        <position position="64"/>
    </location>
</feature>
<evidence type="ECO:0000313" key="2">
    <source>
        <dbReference type="Proteomes" id="UP000015453"/>
    </source>
</evidence>
<dbReference type="Proteomes" id="UP000015453">
    <property type="component" value="Unassembled WGS sequence"/>
</dbReference>
<proteinExistence type="predicted"/>
<dbReference type="PANTHER" id="PTHR36484:SF2">
    <property type="entry name" value="OS01G0558700 PROTEIN"/>
    <property type="match status" value="1"/>
</dbReference>